<feature type="domain" description="G-protein coupled receptors family 2 profile 2" evidence="12">
    <location>
        <begin position="191"/>
        <end position="448"/>
    </location>
</feature>
<gene>
    <name evidence="13" type="ORF">APLA_LOCUS18088</name>
</gene>
<evidence type="ECO:0000256" key="10">
    <source>
        <dbReference type="SAM" id="Phobius"/>
    </source>
</evidence>
<feature type="transmembrane region" description="Helical" evidence="10">
    <location>
        <begin position="354"/>
        <end position="375"/>
    </location>
</feature>
<evidence type="ECO:0000259" key="12">
    <source>
        <dbReference type="PROSITE" id="PS50261"/>
    </source>
</evidence>
<keyword evidence="3 10" id="KW-0812">Transmembrane</keyword>
<dbReference type="InterPro" id="IPR023311">
    <property type="entry name" value="Methusela_ecto_dom_2"/>
</dbReference>
<dbReference type="CDD" id="cd15039">
    <property type="entry name" value="7tmB3_Methuselah-like"/>
    <property type="match status" value="1"/>
</dbReference>
<feature type="transmembrane region" description="Helical" evidence="10">
    <location>
        <begin position="261"/>
        <end position="284"/>
    </location>
</feature>
<evidence type="ECO:0000256" key="7">
    <source>
        <dbReference type="ARBA" id="ARBA00023136"/>
    </source>
</evidence>
<keyword evidence="8" id="KW-0675">Receptor</keyword>
<accession>A0A8S1BS88</accession>
<evidence type="ECO:0000256" key="1">
    <source>
        <dbReference type="ARBA" id="ARBA00004127"/>
    </source>
</evidence>
<organism evidence="13 14">
    <name type="scientific">Arctia plantaginis</name>
    <name type="common">Wood tiger moth</name>
    <name type="synonym">Phalaena plantaginis</name>
    <dbReference type="NCBI Taxonomy" id="874455"/>
    <lineage>
        <taxon>Eukaryota</taxon>
        <taxon>Metazoa</taxon>
        <taxon>Ecdysozoa</taxon>
        <taxon>Arthropoda</taxon>
        <taxon>Hexapoda</taxon>
        <taxon>Insecta</taxon>
        <taxon>Pterygota</taxon>
        <taxon>Neoptera</taxon>
        <taxon>Endopterygota</taxon>
        <taxon>Lepidoptera</taxon>
        <taxon>Glossata</taxon>
        <taxon>Ditrysia</taxon>
        <taxon>Noctuoidea</taxon>
        <taxon>Erebidae</taxon>
        <taxon>Arctiinae</taxon>
        <taxon>Arctia</taxon>
    </lineage>
</organism>
<dbReference type="InterPro" id="IPR036272">
    <property type="entry name" value="Methuselah_N_sf"/>
</dbReference>
<feature type="transmembrane region" description="Helical" evidence="10">
    <location>
        <begin position="199"/>
        <end position="216"/>
    </location>
</feature>
<name>A0A8S1BS88_ARCPL</name>
<dbReference type="GO" id="GO:0008528">
    <property type="term" value="F:G protein-coupled peptide receptor activity"/>
    <property type="evidence" value="ECO:0007669"/>
    <property type="project" value="TreeGrafter"/>
</dbReference>
<feature type="transmembrane region" description="Helical" evidence="10">
    <location>
        <begin position="396"/>
        <end position="419"/>
    </location>
</feature>
<dbReference type="InterPro" id="IPR000832">
    <property type="entry name" value="GPCR_2_secretin-like"/>
</dbReference>
<evidence type="ECO:0000256" key="6">
    <source>
        <dbReference type="ARBA" id="ARBA00023040"/>
    </source>
</evidence>
<evidence type="ECO:0000256" key="11">
    <source>
        <dbReference type="SAM" id="SignalP"/>
    </source>
</evidence>
<evidence type="ECO:0000256" key="3">
    <source>
        <dbReference type="ARBA" id="ARBA00022692"/>
    </source>
</evidence>
<dbReference type="EMBL" id="CADEBC010000858">
    <property type="protein sequence ID" value="CAB3261692.1"/>
    <property type="molecule type" value="Genomic_DNA"/>
</dbReference>
<feature type="transmembrane region" description="Helical" evidence="10">
    <location>
        <begin position="228"/>
        <end position="249"/>
    </location>
</feature>
<evidence type="ECO:0000313" key="13">
    <source>
        <dbReference type="EMBL" id="CAB3261692.1"/>
    </source>
</evidence>
<evidence type="ECO:0000256" key="8">
    <source>
        <dbReference type="ARBA" id="ARBA00023170"/>
    </source>
</evidence>
<dbReference type="SUPFAM" id="SSF63877">
    <property type="entry name" value="Methuselah ectodomain"/>
    <property type="match status" value="1"/>
</dbReference>
<dbReference type="PANTHER" id="PTHR47154:SF2">
    <property type="entry name" value="G-PROTEIN COUPLED RECEPTOR MTH-RELATED"/>
    <property type="match status" value="1"/>
</dbReference>
<evidence type="ECO:0000313" key="14">
    <source>
        <dbReference type="Proteomes" id="UP000494106"/>
    </source>
</evidence>
<dbReference type="Proteomes" id="UP000494106">
    <property type="component" value="Unassembled WGS sequence"/>
</dbReference>
<feature type="chain" id="PRO_5035777102" description="G-protein coupled receptors family 2 profile 2 domain-containing protein" evidence="11">
    <location>
        <begin position="17"/>
        <end position="498"/>
    </location>
</feature>
<protein>
    <recommendedName>
        <fullName evidence="12">G-protein coupled receptors family 2 profile 2 domain-containing protein</fullName>
    </recommendedName>
</protein>
<dbReference type="PROSITE" id="PS50261">
    <property type="entry name" value="G_PROTEIN_RECEP_F2_4"/>
    <property type="match status" value="1"/>
</dbReference>
<dbReference type="Pfam" id="PF06652">
    <property type="entry name" value="Methuselah_N"/>
    <property type="match status" value="1"/>
</dbReference>
<evidence type="ECO:0000256" key="9">
    <source>
        <dbReference type="ARBA" id="ARBA00023224"/>
    </source>
</evidence>
<proteinExistence type="inferred from homology"/>
<keyword evidence="6" id="KW-0297">G-protein coupled receptor</keyword>
<dbReference type="OrthoDB" id="6134459at2759"/>
<dbReference type="InterPro" id="IPR017981">
    <property type="entry name" value="GPCR_2-like_7TM"/>
</dbReference>
<comment type="caution">
    <text evidence="13">The sequence shown here is derived from an EMBL/GenBank/DDBJ whole genome shotgun (WGS) entry which is preliminary data.</text>
</comment>
<keyword evidence="5 10" id="KW-1133">Transmembrane helix</keyword>
<dbReference type="GO" id="GO:0007166">
    <property type="term" value="P:cell surface receptor signaling pathway"/>
    <property type="evidence" value="ECO:0007669"/>
    <property type="project" value="InterPro"/>
</dbReference>
<keyword evidence="4 11" id="KW-0732">Signal</keyword>
<dbReference type="PANTHER" id="PTHR47154">
    <property type="entry name" value="G-PROTEIN COUPLED RECEPTOR MTH-RELATED"/>
    <property type="match status" value="1"/>
</dbReference>
<dbReference type="InterPro" id="IPR051384">
    <property type="entry name" value="Mth_GPCR"/>
</dbReference>
<dbReference type="InterPro" id="IPR010596">
    <property type="entry name" value="Methuselah_N_dom"/>
</dbReference>
<dbReference type="Pfam" id="PF00002">
    <property type="entry name" value="7tm_2"/>
    <property type="match status" value="1"/>
</dbReference>
<dbReference type="GO" id="GO:0005886">
    <property type="term" value="C:plasma membrane"/>
    <property type="evidence" value="ECO:0007669"/>
    <property type="project" value="TreeGrafter"/>
</dbReference>
<evidence type="ECO:0000256" key="2">
    <source>
        <dbReference type="ARBA" id="ARBA00008979"/>
    </source>
</evidence>
<evidence type="ECO:0000256" key="5">
    <source>
        <dbReference type="ARBA" id="ARBA00022989"/>
    </source>
</evidence>
<dbReference type="AlphaFoldDB" id="A0A8S1BS88"/>
<sequence length="498" mass="57090">MLPIIFVLFITVSASGQPCNDIDSVDITKGKTLKDGSIEDGVVFPPKYVYSKYVDGEWKTLGCLCKLKNCFRKCCPLGFVMHYKNCVERRDQDLIVNNGLDLYDGVNFRGKKFLEQTDFGLVFGKPNSECYIEDPGWFVQENGKLYVEVTKGSSTIYGPDQYCIDNFVWDDNRTEISALICFKSDPAGENHYQVSSTCMLISCFFIVLTVAVYAWLPELRNLHGMVLMAHLLSFLVGFTFMATMQIKILRNDSEPETCTSFTFIIYFSLLSAFFWLNIMCYDIWFTFSGKRAIGGRPSSAGVRFLYYSIYAFGIPLLLTVLLVVLEFGVDNNISNLLPRIRLQGCFLFGNSKVLYFYVPILILCVANLVFFTLTAMKIAEIKKQTQVLNKKDKQRFLLYIKLFLVMGVNWILEVVSYFYPEADYIWKFTDAYNVLVGLIIFIIFVCKVKTLKMIRHRYRQQMGLPPLSRTQTTNTSVSTRTCSHCKDEIGMLPFPNKN</sequence>
<dbReference type="GO" id="GO:0012505">
    <property type="term" value="C:endomembrane system"/>
    <property type="evidence" value="ECO:0007669"/>
    <property type="project" value="UniProtKB-SubCell"/>
</dbReference>
<comment type="subcellular location">
    <subcellularLocation>
        <location evidence="1">Endomembrane system</location>
        <topology evidence="1">Multi-pass membrane protein</topology>
    </subcellularLocation>
</comment>
<keyword evidence="14" id="KW-1185">Reference proteome</keyword>
<keyword evidence="9" id="KW-0807">Transducer</keyword>
<feature type="transmembrane region" description="Helical" evidence="10">
    <location>
        <begin position="431"/>
        <end position="450"/>
    </location>
</feature>
<reference evidence="13 14" key="1">
    <citation type="submission" date="2020-04" db="EMBL/GenBank/DDBJ databases">
        <authorList>
            <person name="Wallbank WR R."/>
            <person name="Pardo Diaz C."/>
            <person name="Kozak K."/>
            <person name="Martin S."/>
            <person name="Jiggins C."/>
            <person name="Moest M."/>
            <person name="Warren A I."/>
            <person name="Byers J.R.P. K."/>
            <person name="Montejo-Kovacevich G."/>
            <person name="Yen C E."/>
        </authorList>
    </citation>
    <scope>NUCLEOTIDE SEQUENCE [LARGE SCALE GENOMIC DNA]</scope>
</reference>
<evidence type="ECO:0000256" key="4">
    <source>
        <dbReference type="ARBA" id="ARBA00022729"/>
    </source>
</evidence>
<keyword evidence="7 10" id="KW-0472">Membrane</keyword>
<dbReference type="Gene3D" id="2.170.180.11">
    <property type="entry name" value="Methuselah ectodomain, domain 2"/>
    <property type="match status" value="1"/>
</dbReference>
<feature type="signal peptide" evidence="11">
    <location>
        <begin position="1"/>
        <end position="16"/>
    </location>
</feature>
<dbReference type="Gene3D" id="1.20.1070.10">
    <property type="entry name" value="Rhodopsin 7-helix transmembrane proteins"/>
    <property type="match status" value="1"/>
</dbReference>
<comment type="similarity">
    <text evidence="2">Belongs to the G-protein coupled receptor 2 family. Mth subfamily.</text>
</comment>
<feature type="transmembrane region" description="Helical" evidence="10">
    <location>
        <begin position="304"/>
        <end position="325"/>
    </location>
</feature>